<dbReference type="Gene3D" id="1.50.10.10">
    <property type="match status" value="1"/>
</dbReference>
<dbReference type="PANTHER" id="PTHR31047">
    <property type="entry name" value="MEIOTICALLY UP-REGULATED GENE 157 PROTEIN"/>
    <property type="match status" value="1"/>
</dbReference>
<dbReference type="GO" id="GO:0005975">
    <property type="term" value="P:carbohydrate metabolic process"/>
    <property type="evidence" value="ECO:0007669"/>
    <property type="project" value="InterPro"/>
</dbReference>
<reference evidence="1" key="1">
    <citation type="submission" date="2022-07" db="EMBL/GenBank/DDBJ databases">
        <title>Phylogenomic reconstructions and comparative analyses of Kickxellomycotina fungi.</title>
        <authorList>
            <person name="Reynolds N.K."/>
            <person name="Stajich J.E."/>
            <person name="Barry K."/>
            <person name="Grigoriev I.V."/>
            <person name="Crous P."/>
            <person name="Smith M.E."/>
        </authorList>
    </citation>
    <scope>NUCLEOTIDE SEQUENCE</scope>
    <source>
        <strain evidence="1">CBS 109367</strain>
    </source>
</reference>
<dbReference type="InterPro" id="IPR008313">
    <property type="entry name" value="GH125"/>
</dbReference>
<keyword evidence="2" id="KW-1185">Reference proteome</keyword>
<evidence type="ECO:0000313" key="1">
    <source>
        <dbReference type="EMBL" id="KAJ2682419.1"/>
    </source>
</evidence>
<dbReference type="InterPro" id="IPR012341">
    <property type="entry name" value="6hp_glycosidase-like_sf"/>
</dbReference>
<sequence length="170" mass="18284">MPRPPHEYGTVDHPKHGKVFAYEVDGYGSHLLMDNANVPSLLALPYLGFVEATDPVYLNVRRLALSPDNPSYFSNGDSCSLSGIGSPHTGFRRVWLPSIAIQALTSTDKQEIADAVRALTASTSGLGLTHEHVDIDSVNGHSFAGAWKPWCNAVVGELIARVVAEHPGLL</sequence>
<name>A0A9W8L072_9FUNG</name>
<protein>
    <submittedName>
        <fullName evidence="1">Uncharacterized protein</fullName>
    </submittedName>
</protein>
<dbReference type="OrthoDB" id="7771656at2759"/>
<dbReference type="PANTHER" id="PTHR31047:SF0">
    <property type="entry name" value="MEIOTICALLY UP-REGULATED GENE 157 PROTEIN"/>
    <property type="match status" value="1"/>
</dbReference>
<proteinExistence type="predicted"/>
<dbReference type="SUPFAM" id="SSF48208">
    <property type="entry name" value="Six-hairpin glycosidases"/>
    <property type="match status" value="1"/>
</dbReference>
<dbReference type="Pfam" id="PF06824">
    <property type="entry name" value="Glyco_hydro_125"/>
    <property type="match status" value="1"/>
</dbReference>
<gene>
    <name evidence="1" type="ORF">IWW39_006008</name>
</gene>
<dbReference type="AlphaFoldDB" id="A0A9W8L072"/>
<evidence type="ECO:0000313" key="2">
    <source>
        <dbReference type="Proteomes" id="UP001151516"/>
    </source>
</evidence>
<dbReference type="GO" id="GO:0003824">
    <property type="term" value="F:catalytic activity"/>
    <property type="evidence" value="ECO:0007669"/>
    <property type="project" value="UniProtKB-ARBA"/>
</dbReference>
<dbReference type="Proteomes" id="UP001151516">
    <property type="component" value="Unassembled WGS sequence"/>
</dbReference>
<dbReference type="SMART" id="SM01149">
    <property type="entry name" value="DUF1237"/>
    <property type="match status" value="1"/>
</dbReference>
<organism evidence="1 2">
    <name type="scientific">Coemansia spiralis</name>
    <dbReference type="NCBI Taxonomy" id="417178"/>
    <lineage>
        <taxon>Eukaryota</taxon>
        <taxon>Fungi</taxon>
        <taxon>Fungi incertae sedis</taxon>
        <taxon>Zoopagomycota</taxon>
        <taxon>Kickxellomycotina</taxon>
        <taxon>Kickxellomycetes</taxon>
        <taxon>Kickxellales</taxon>
        <taxon>Kickxellaceae</taxon>
        <taxon>Coemansia</taxon>
    </lineage>
</organism>
<comment type="caution">
    <text evidence="1">The sequence shown here is derived from an EMBL/GenBank/DDBJ whole genome shotgun (WGS) entry which is preliminary data.</text>
</comment>
<dbReference type="InterPro" id="IPR008928">
    <property type="entry name" value="6-hairpin_glycosidase_sf"/>
</dbReference>
<accession>A0A9W8L072</accession>
<dbReference type="EMBL" id="JANBTX010000420">
    <property type="protein sequence ID" value="KAJ2682419.1"/>
    <property type="molecule type" value="Genomic_DNA"/>
</dbReference>